<keyword evidence="3" id="KW-1185">Reference proteome</keyword>
<organism evidence="2 3">
    <name type="scientific">Boletus reticuloceps</name>
    <dbReference type="NCBI Taxonomy" id="495285"/>
    <lineage>
        <taxon>Eukaryota</taxon>
        <taxon>Fungi</taxon>
        <taxon>Dikarya</taxon>
        <taxon>Basidiomycota</taxon>
        <taxon>Agaricomycotina</taxon>
        <taxon>Agaricomycetes</taxon>
        <taxon>Agaricomycetidae</taxon>
        <taxon>Boletales</taxon>
        <taxon>Boletineae</taxon>
        <taxon>Boletaceae</taxon>
        <taxon>Boletoideae</taxon>
        <taxon>Boletus</taxon>
    </lineage>
</organism>
<proteinExistence type="predicted"/>
<accession>A0A8I2YU14</accession>
<evidence type="ECO:0000313" key="2">
    <source>
        <dbReference type="EMBL" id="KAG6379299.1"/>
    </source>
</evidence>
<protein>
    <recommendedName>
        <fullName evidence="4">Secreted protein</fullName>
    </recommendedName>
</protein>
<comment type="caution">
    <text evidence="2">The sequence shown here is derived from an EMBL/GenBank/DDBJ whole genome shotgun (WGS) entry which is preliminary data.</text>
</comment>
<name>A0A8I2YU14_9AGAM</name>
<dbReference type="Proteomes" id="UP000683000">
    <property type="component" value="Unassembled WGS sequence"/>
</dbReference>
<feature type="signal peptide" evidence="1">
    <location>
        <begin position="1"/>
        <end position="17"/>
    </location>
</feature>
<dbReference type="EMBL" id="JAGFBS010000005">
    <property type="protein sequence ID" value="KAG6379299.1"/>
    <property type="molecule type" value="Genomic_DNA"/>
</dbReference>
<evidence type="ECO:0008006" key="4">
    <source>
        <dbReference type="Google" id="ProtNLM"/>
    </source>
</evidence>
<evidence type="ECO:0000313" key="3">
    <source>
        <dbReference type="Proteomes" id="UP000683000"/>
    </source>
</evidence>
<keyword evidence="1" id="KW-0732">Signal</keyword>
<reference evidence="2" key="1">
    <citation type="submission" date="2021-03" db="EMBL/GenBank/DDBJ databases">
        <title>Evolutionary innovations through gain and loss of genes in the ectomycorrhizal Boletales.</title>
        <authorList>
            <person name="Wu G."/>
            <person name="Miyauchi S."/>
            <person name="Morin E."/>
            <person name="Yang Z.-L."/>
            <person name="Xu J."/>
            <person name="Martin F.M."/>
        </authorList>
    </citation>
    <scope>NUCLEOTIDE SEQUENCE</scope>
    <source>
        <strain evidence="2">BR01</strain>
    </source>
</reference>
<evidence type="ECO:0000256" key="1">
    <source>
        <dbReference type="SAM" id="SignalP"/>
    </source>
</evidence>
<feature type="chain" id="PRO_5034818772" description="Secreted protein" evidence="1">
    <location>
        <begin position="18"/>
        <end position="120"/>
    </location>
</feature>
<gene>
    <name evidence="2" type="ORF">JVT61DRAFT_11754</name>
</gene>
<dbReference type="AlphaFoldDB" id="A0A8I2YU14"/>
<sequence>MFARVLALLPLALLASASHLEARTACNSGSVNCCNSVQTDSSIQPSRTVQLRQQMGVSAMQLGRGGRRHTSVRDVDKLVIPMREGISSCCIRIQQRRALVELARNQRGRWYVLNRGGNDR</sequence>